<dbReference type="Gramene" id="KGN53676">
    <property type="protein sequence ID" value="KGN53676"/>
    <property type="gene ID" value="Csa_4G101270"/>
</dbReference>
<reference evidence="2 3" key="1">
    <citation type="journal article" date="2009" name="Nat. Genet.">
        <title>The genome of the cucumber, Cucumis sativus L.</title>
        <authorList>
            <person name="Huang S."/>
            <person name="Li R."/>
            <person name="Zhang Z."/>
            <person name="Li L."/>
            <person name="Gu X."/>
            <person name="Fan W."/>
            <person name="Lucas W.J."/>
            <person name="Wang X."/>
            <person name="Xie B."/>
            <person name="Ni P."/>
            <person name="Ren Y."/>
            <person name="Zhu H."/>
            <person name="Li J."/>
            <person name="Lin K."/>
            <person name="Jin W."/>
            <person name="Fei Z."/>
            <person name="Li G."/>
            <person name="Staub J."/>
            <person name="Kilian A."/>
            <person name="van der Vossen E.A."/>
            <person name="Wu Y."/>
            <person name="Guo J."/>
            <person name="He J."/>
            <person name="Jia Z."/>
            <person name="Ren Y."/>
            <person name="Tian G."/>
            <person name="Lu Y."/>
            <person name="Ruan J."/>
            <person name="Qian W."/>
            <person name="Wang M."/>
            <person name="Huang Q."/>
            <person name="Li B."/>
            <person name="Xuan Z."/>
            <person name="Cao J."/>
            <person name="Asan"/>
            <person name="Wu Z."/>
            <person name="Zhang J."/>
            <person name="Cai Q."/>
            <person name="Bai Y."/>
            <person name="Zhao B."/>
            <person name="Han Y."/>
            <person name="Li Y."/>
            <person name="Li X."/>
            <person name="Wang S."/>
            <person name="Shi Q."/>
            <person name="Liu S."/>
            <person name="Cho W.K."/>
            <person name="Kim J.Y."/>
            <person name="Xu Y."/>
            <person name="Heller-Uszynska K."/>
            <person name="Miao H."/>
            <person name="Cheng Z."/>
            <person name="Zhang S."/>
            <person name="Wu J."/>
            <person name="Yang Y."/>
            <person name="Kang H."/>
            <person name="Li M."/>
            <person name="Liang H."/>
            <person name="Ren X."/>
            <person name="Shi Z."/>
            <person name="Wen M."/>
            <person name="Jian M."/>
            <person name="Yang H."/>
            <person name="Zhang G."/>
            <person name="Yang Z."/>
            <person name="Chen R."/>
            <person name="Liu S."/>
            <person name="Li J."/>
            <person name="Ma L."/>
            <person name="Liu H."/>
            <person name="Zhou Y."/>
            <person name="Zhao J."/>
            <person name="Fang X."/>
            <person name="Li G."/>
            <person name="Fang L."/>
            <person name="Li Y."/>
            <person name="Liu D."/>
            <person name="Zheng H."/>
            <person name="Zhang Y."/>
            <person name="Qin N."/>
            <person name="Li Z."/>
            <person name="Yang G."/>
            <person name="Yang S."/>
            <person name="Bolund L."/>
            <person name="Kristiansen K."/>
            <person name="Zheng H."/>
            <person name="Li S."/>
            <person name="Zhang X."/>
            <person name="Yang H."/>
            <person name="Wang J."/>
            <person name="Sun R."/>
            <person name="Zhang B."/>
            <person name="Jiang S."/>
            <person name="Wang J."/>
            <person name="Du Y."/>
            <person name="Li S."/>
        </authorList>
    </citation>
    <scope>NUCLEOTIDE SEQUENCE [LARGE SCALE GENOMIC DNA]</scope>
    <source>
        <strain evidence="3">cv. 9930</strain>
    </source>
</reference>
<keyword evidence="3" id="KW-1185">Reference proteome</keyword>
<organism evidence="2 3">
    <name type="scientific">Cucumis sativus</name>
    <name type="common">Cucumber</name>
    <dbReference type="NCBI Taxonomy" id="3659"/>
    <lineage>
        <taxon>Eukaryota</taxon>
        <taxon>Viridiplantae</taxon>
        <taxon>Streptophyta</taxon>
        <taxon>Embryophyta</taxon>
        <taxon>Tracheophyta</taxon>
        <taxon>Spermatophyta</taxon>
        <taxon>Magnoliopsida</taxon>
        <taxon>eudicotyledons</taxon>
        <taxon>Gunneridae</taxon>
        <taxon>Pentapetalae</taxon>
        <taxon>rosids</taxon>
        <taxon>fabids</taxon>
        <taxon>Cucurbitales</taxon>
        <taxon>Cucurbitaceae</taxon>
        <taxon>Benincaseae</taxon>
        <taxon>Cucumis</taxon>
    </lineage>
</organism>
<accession>A0A0A0L0M1</accession>
<feature type="region of interest" description="Disordered" evidence="1">
    <location>
        <begin position="74"/>
        <end position="107"/>
    </location>
</feature>
<dbReference type="OrthoDB" id="1903715at2759"/>
<evidence type="ECO:0000313" key="3">
    <source>
        <dbReference type="Proteomes" id="UP000029981"/>
    </source>
</evidence>
<sequence>MELLTQPHLQLSDSEDAQTTAILIPELDKELKISNSESKTTTPHEKTEEKQRIFVSEKVSKVPKSPRELIVQCETPTPNEKTEEKERILVPKNGSMDRSKVPKSPAKVNLECKTPIQRVKMGGIELPKNGTPNRLKLPVAFKYPERYKSPTDMMISPISKGLLARTRKGAVPSKMHELRNSEMSLLSQS</sequence>
<feature type="region of interest" description="Disordered" evidence="1">
    <location>
        <begin position="31"/>
        <end position="51"/>
    </location>
</feature>
<gene>
    <name evidence="2" type="ORF">Csa_4G101270</name>
</gene>
<dbReference type="PANTHER" id="PTHR36747">
    <property type="entry name" value="HYDROXYPROLINE-RICH GLYCOPROTEIN FAMILY PROTEIN"/>
    <property type="match status" value="1"/>
</dbReference>
<dbReference type="STRING" id="3659.A0A0A0L0M1"/>
<dbReference type="EMBL" id="CM002925">
    <property type="protein sequence ID" value="KGN53676.1"/>
    <property type="molecule type" value="Genomic_DNA"/>
</dbReference>
<reference evidence="2 3" key="3">
    <citation type="journal article" date="2010" name="BMC Genomics">
        <title>Transcriptome sequencing and comparative analysis of cucumber flowers with different sex types.</title>
        <authorList>
            <person name="Guo S."/>
            <person name="Zheng Y."/>
            <person name="Joung J.G."/>
            <person name="Liu S."/>
            <person name="Zhang Z."/>
            <person name="Crasta O.R."/>
            <person name="Sobral B.W."/>
            <person name="Xu Y."/>
            <person name="Huang S."/>
            <person name="Fei Z."/>
        </authorList>
    </citation>
    <scope>NUCLEOTIDE SEQUENCE [LARGE SCALE GENOMIC DNA]</scope>
    <source>
        <strain evidence="3">cv. 9930</strain>
    </source>
</reference>
<name>A0A0A0L0M1_CUCSA</name>
<feature type="compositionally biased region" description="Basic and acidic residues" evidence="1">
    <location>
        <begin position="80"/>
        <end position="100"/>
    </location>
</feature>
<reference evidence="2 3" key="4">
    <citation type="journal article" date="2011" name="BMC Genomics">
        <title>RNA-Seq improves annotation of protein-coding genes in the cucumber genome.</title>
        <authorList>
            <person name="Li Z."/>
            <person name="Zhang Z."/>
            <person name="Yan P."/>
            <person name="Huang S."/>
            <person name="Fei Z."/>
            <person name="Lin K."/>
        </authorList>
    </citation>
    <scope>NUCLEOTIDE SEQUENCE [LARGE SCALE GENOMIC DNA]</scope>
    <source>
        <strain evidence="3">cv. 9930</strain>
    </source>
</reference>
<evidence type="ECO:0000256" key="1">
    <source>
        <dbReference type="SAM" id="MobiDB-lite"/>
    </source>
</evidence>
<proteinExistence type="predicted"/>
<feature type="compositionally biased region" description="Basic and acidic residues" evidence="1">
    <location>
        <begin position="42"/>
        <end position="51"/>
    </location>
</feature>
<dbReference type="AlphaFoldDB" id="A0A0A0L0M1"/>
<dbReference type="PANTHER" id="PTHR36747:SF1">
    <property type="entry name" value="HYDROXYPROLINE-RICH GLYCOPROTEIN FAMILY PROTEIN"/>
    <property type="match status" value="1"/>
</dbReference>
<feature type="region of interest" description="Disordered" evidence="1">
    <location>
        <begin position="167"/>
        <end position="189"/>
    </location>
</feature>
<dbReference type="KEGG" id="csv:105435203"/>
<dbReference type="Proteomes" id="UP000029981">
    <property type="component" value="Chromosome 4"/>
</dbReference>
<protein>
    <submittedName>
        <fullName evidence="2">Uncharacterized protein</fullName>
    </submittedName>
</protein>
<evidence type="ECO:0000313" key="2">
    <source>
        <dbReference type="EMBL" id="KGN53676.1"/>
    </source>
</evidence>
<reference evidence="2 3" key="2">
    <citation type="journal article" date="2009" name="PLoS ONE">
        <title>An integrated genetic and cytogenetic map of the cucumber genome.</title>
        <authorList>
            <person name="Ren Y."/>
            <person name="Zhang Z."/>
            <person name="Liu J."/>
            <person name="Staub J.E."/>
            <person name="Han Y."/>
            <person name="Cheng Z."/>
            <person name="Li X."/>
            <person name="Lu J."/>
            <person name="Miao H."/>
            <person name="Kang H."/>
            <person name="Xie B."/>
            <person name="Gu X."/>
            <person name="Wang X."/>
            <person name="Du Y."/>
            <person name="Jin W."/>
            <person name="Huang S."/>
        </authorList>
    </citation>
    <scope>NUCLEOTIDE SEQUENCE [LARGE SCALE GENOMIC DNA]</scope>
    <source>
        <strain evidence="3">cv. 9930</strain>
    </source>
</reference>